<feature type="compositionally biased region" description="Basic and acidic residues" evidence="1">
    <location>
        <begin position="67"/>
        <end position="81"/>
    </location>
</feature>
<keyword evidence="3" id="KW-1185">Reference proteome</keyword>
<proteinExistence type="predicted"/>
<dbReference type="AlphaFoldDB" id="A0A5B7H3S2"/>
<dbReference type="Proteomes" id="UP000324222">
    <property type="component" value="Unassembled WGS sequence"/>
</dbReference>
<organism evidence="2 3">
    <name type="scientific">Portunus trituberculatus</name>
    <name type="common">Swimming crab</name>
    <name type="synonym">Neptunus trituberculatus</name>
    <dbReference type="NCBI Taxonomy" id="210409"/>
    <lineage>
        <taxon>Eukaryota</taxon>
        <taxon>Metazoa</taxon>
        <taxon>Ecdysozoa</taxon>
        <taxon>Arthropoda</taxon>
        <taxon>Crustacea</taxon>
        <taxon>Multicrustacea</taxon>
        <taxon>Malacostraca</taxon>
        <taxon>Eumalacostraca</taxon>
        <taxon>Eucarida</taxon>
        <taxon>Decapoda</taxon>
        <taxon>Pleocyemata</taxon>
        <taxon>Brachyura</taxon>
        <taxon>Eubrachyura</taxon>
        <taxon>Portunoidea</taxon>
        <taxon>Portunidae</taxon>
        <taxon>Portuninae</taxon>
        <taxon>Portunus</taxon>
    </lineage>
</organism>
<name>A0A5B7H3S2_PORTR</name>
<dbReference type="EMBL" id="VSRR010022286">
    <property type="protein sequence ID" value="MPC64589.1"/>
    <property type="molecule type" value="Genomic_DNA"/>
</dbReference>
<feature type="region of interest" description="Disordered" evidence="1">
    <location>
        <begin position="45"/>
        <end position="87"/>
    </location>
</feature>
<accession>A0A5B7H3S2</accession>
<evidence type="ECO:0000313" key="2">
    <source>
        <dbReference type="EMBL" id="MPC64589.1"/>
    </source>
</evidence>
<evidence type="ECO:0000256" key="1">
    <source>
        <dbReference type="SAM" id="MobiDB-lite"/>
    </source>
</evidence>
<comment type="caution">
    <text evidence="2">The sequence shown here is derived from an EMBL/GenBank/DDBJ whole genome shotgun (WGS) entry which is preliminary data.</text>
</comment>
<sequence>MKRRHCSLTGNKCNAMRVAPCAEPTLHIPPFQHLMKRRYISRVIPSSHPLPQPSPFLPSSSQSQLGKAREPHHPFETEMVKMKKRQK</sequence>
<reference evidence="2 3" key="1">
    <citation type="submission" date="2019-05" db="EMBL/GenBank/DDBJ databases">
        <title>Another draft genome of Portunus trituberculatus and its Hox gene families provides insights of decapod evolution.</title>
        <authorList>
            <person name="Jeong J.-H."/>
            <person name="Song I."/>
            <person name="Kim S."/>
            <person name="Choi T."/>
            <person name="Kim D."/>
            <person name="Ryu S."/>
            <person name="Kim W."/>
        </authorList>
    </citation>
    <scope>NUCLEOTIDE SEQUENCE [LARGE SCALE GENOMIC DNA]</scope>
    <source>
        <tissue evidence="2">Muscle</tissue>
    </source>
</reference>
<protein>
    <submittedName>
        <fullName evidence="2">Uncharacterized protein</fullName>
    </submittedName>
</protein>
<gene>
    <name evidence="2" type="ORF">E2C01_058707</name>
</gene>
<evidence type="ECO:0000313" key="3">
    <source>
        <dbReference type="Proteomes" id="UP000324222"/>
    </source>
</evidence>